<sequence>MSRPTSSASNKSFHSAKSHNSAGSKNSATSKTSAASKVSDSSYASAFSADSYVAKLTPGLDDAFEEMIKEVGDLGTSLQQERKAQSHISKRRDPNDLQKRTWTDAMQKEYKAYKDAVDRLGEAKAKHEASTKAAKASVKKPAAEQEAARLKALEDDRAWLDRAVDATTARLGFMQKYPDAFNTPIHKTHLIAAQDNMNSAKQALREINTQETKISDIHKIEAAKAARAGKGKEASSKGKGRAK</sequence>
<dbReference type="Proteomes" id="UP001278766">
    <property type="component" value="Unassembled WGS sequence"/>
</dbReference>
<protein>
    <submittedName>
        <fullName evidence="2">Uncharacterized protein</fullName>
    </submittedName>
</protein>
<organism evidence="2 3">
    <name type="scientific">Chaetomium fimeti</name>
    <dbReference type="NCBI Taxonomy" id="1854472"/>
    <lineage>
        <taxon>Eukaryota</taxon>
        <taxon>Fungi</taxon>
        <taxon>Dikarya</taxon>
        <taxon>Ascomycota</taxon>
        <taxon>Pezizomycotina</taxon>
        <taxon>Sordariomycetes</taxon>
        <taxon>Sordariomycetidae</taxon>
        <taxon>Sordariales</taxon>
        <taxon>Chaetomiaceae</taxon>
        <taxon>Chaetomium</taxon>
    </lineage>
</organism>
<feature type="compositionally biased region" description="Basic and acidic residues" evidence="1">
    <location>
        <begin position="224"/>
        <end position="236"/>
    </location>
</feature>
<evidence type="ECO:0000256" key="1">
    <source>
        <dbReference type="SAM" id="MobiDB-lite"/>
    </source>
</evidence>
<evidence type="ECO:0000313" key="3">
    <source>
        <dbReference type="Proteomes" id="UP001278766"/>
    </source>
</evidence>
<feature type="compositionally biased region" description="Polar residues" evidence="1">
    <location>
        <begin position="1"/>
        <end position="19"/>
    </location>
</feature>
<evidence type="ECO:0000313" key="2">
    <source>
        <dbReference type="EMBL" id="KAK3298958.1"/>
    </source>
</evidence>
<reference evidence="2" key="1">
    <citation type="journal article" date="2023" name="Mol. Phylogenet. Evol.">
        <title>Genome-scale phylogeny and comparative genomics of the fungal order Sordariales.</title>
        <authorList>
            <person name="Hensen N."/>
            <person name="Bonometti L."/>
            <person name="Westerberg I."/>
            <person name="Brannstrom I.O."/>
            <person name="Guillou S."/>
            <person name="Cros-Aarteil S."/>
            <person name="Calhoun S."/>
            <person name="Haridas S."/>
            <person name="Kuo A."/>
            <person name="Mondo S."/>
            <person name="Pangilinan J."/>
            <person name="Riley R."/>
            <person name="LaButti K."/>
            <person name="Andreopoulos B."/>
            <person name="Lipzen A."/>
            <person name="Chen C."/>
            <person name="Yan M."/>
            <person name="Daum C."/>
            <person name="Ng V."/>
            <person name="Clum A."/>
            <person name="Steindorff A."/>
            <person name="Ohm R.A."/>
            <person name="Martin F."/>
            <person name="Silar P."/>
            <person name="Natvig D.O."/>
            <person name="Lalanne C."/>
            <person name="Gautier V."/>
            <person name="Ament-Velasquez S.L."/>
            <person name="Kruys A."/>
            <person name="Hutchinson M.I."/>
            <person name="Powell A.J."/>
            <person name="Barry K."/>
            <person name="Miller A.N."/>
            <person name="Grigoriev I.V."/>
            <person name="Debuchy R."/>
            <person name="Gladieux P."/>
            <person name="Hiltunen Thoren M."/>
            <person name="Johannesson H."/>
        </authorList>
    </citation>
    <scope>NUCLEOTIDE SEQUENCE</scope>
    <source>
        <strain evidence="2">CBS 168.71</strain>
    </source>
</reference>
<feature type="region of interest" description="Disordered" evidence="1">
    <location>
        <begin position="75"/>
        <end position="99"/>
    </location>
</feature>
<dbReference type="EMBL" id="JAUEPN010000002">
    <property type="protein sequence ID" value="KAK3298958.1"/>
    <property type="molecule type" value="Genomic_DNA"/>
</dbReference>
<gene>
    <name evidence="2" type="ORF">B0H64DRAFT_86206</name>
</gene>
<feature type="compositionally biased region" description="Low complexity" evidence="1">
    <location>
        <begin position="20"/>
        <end position="39"/>
    </location>
</feature>
<feature type="region of interest" description="Disordered" evidence="1">
    <location>
        <begin position="224"/>
        <end position="243"/>
    </location>
</feature>
<dbReference type="GeneID" id="87845845"/>
<feature type="region of interest" description="Disordered" evidence="1">
    <location>
        <begin position="1"/>
        <end position="39"/>
    </location>
</feature>
<proteinExistence type="predicted"/>
<name>A0AAE0HLX3_9PEZI</name>
<accession>A0AAE0HLX3</accession>
<comment type="caution">
    <text evidence="2">The sequence shown here is derived from an EMBL/GenBank/DDBJ whole genome shotgun (WGS) entry which is preliminary data.</text>
</comment>
<keyword evidence="3" id="KW-1185">Reference proteome</keyword>
<reference evidence="2" key="2">
    <citation type="submission" date="2023-06" db="EMBL/GenBank/DDBJ databases">
        <authorList>
            <consortium name="Lawrence Berkeley National Laboratory"/>
            <person name="Haridas S."/>
            <person name="Hensen N."/>
            <person name="Bonometti L."/>
            <person name="Westerberg I."/>
            <person name="Brannstrom I.O."/>
            <person name="Guillou S."/>
            <person name="Cros-Aarteil S."/>
            <person name="Calhoun S."/>
            <person name="Kuo A."/>
            <person name="Mondo S."/>
            <person name="Pangilinan J."/>
            <person name="Riley R."/>
            <person name="Labutti K."/>
            <person name="Andreopoulos B."/>
            <person name="Lipzen A."/>
            <person name="Chen C."/>
            <person name="Yanf M."/>
            <person name="Daum C."/>
            <person name="Ng V."/>
            <person name="Clum A."/>
            <person name="Steindorff A."/>
            <person name="Ohm R."/>
            <person name="Martin F."/>
            <person name="Silar P."/>
            <person name="Natvig D."/>
            <person name="Lalanne C."/>
            <person name="Gautier V."/>
            <person name="Ament-Velasquez S.L."/>
            <person name="Kruys A."/>
            <person name="Hutchinson M.I."/>
            <person name="Powell A.J."/>
            <person name="Barry K."/>
            <person name="Miller A.N."/>
            <person name="Grigoriev I.V."/>
            <person name="Debuchy R."/>
            <person name="Gladieux P."/>
            <person name="Thoren M.H."/>
            <person name="Johannesson H."/>
        </authorList>
    </citation>
    <scope>NUCLEOTIDE SEQUENCE</scope>
    <source>
        <strain evidence="2">CBS 168.71</strain>
    </source>
</reference>
<dbReference type="RefSeq" id="XP_062662472.1">
    <property type="nucleotide sequence ID" value="XM_062808897.1"/>
</dbReference>
<dbReference type="AlphaFoldDB" id="A0AAE0HLX3"/>